<geneLocation type="plasmid" evidence="2">
    <name>unnamed</name>
</geneLocation>
<dbReference type="AlphaFoldDB" id="W5SBC2"/>
<reference evidence="2" key="1">
    <citation type="submission" date="2013-02" db="EMBL/GenBank/DDBJ databases">
        <title>Comparative genomics of Borrelia species.</title>
        <authorList>
            <person name="Schwan T.G."/>
            <person name="Raffel S.J."/>
            <person name="Porcella S.F."/>
        </authorList>
    </citation>
    <scope>NUCLEOTIDE SEQUENCE</scope>
    <source>
        <strain evidence="2">YOR</strain>
        <plasmid evidence="2">unnamed</plasmid>
    </source>
</reference>
<dbReference type="RefSeq" id="WP_025434318.1">
    <property type="nucleotide sequence ID" value="NZ_CP004164.1"/>
</dbReference>
<dbReference type="EMBL" id="CP004164">
    <property type="protein sequence ID" value="AHH04240.1"/>
    <property type="molecule type" value="Genomic_DNA"/>
</dbReference>
<organism evidence="2">
    <name type="scientific">Borrelia nietonii YOR</name>
    <dbReference type="NCBI Taxonomy" id="1293576"/>
    <lineage>
        <taxon>Bacteria</taxon>
        <taxon>Pseudomonadati</taxon>
        <taxon>Spirochaetota</taxon>
        <taxon>Spirochaetia</taxon>
        <taxon>Spirochaetales</taxon>
        <taxon>Borreliaceae</taxon>
        <taxon>Borrelia</taxon>
        <taxon>Borrelia nietonii</taxon>
    </lineage>
</organism>
<keyword evidence="2" id="KW-0614">Plasmid</keyword>
<feature type="coiled-coil region" evidence="1">
    <location>
        <begin position="10"/>
        <end position="71"/>
    </location>
</feature>
<evidence type="ECO:0000256" key="1">
    <source>
        <dbReference type="SAM" id="Coils"/>
    </source>
</evidence>
<accession>W5SBC2</accession>
<evidence type="ECO:0000313" key="2">
    <source>
        <dbReference type="EMBL" id="AHH04240.1"/>
    </source>
</evidence>
<protein>
    <submittedName>
        <fullName evidence="2">Uncharacterized protein</fullName>
    </submittedName>
</protein>
<sequence length="76" mass="9215">MHNKDTVKFIKNLENARERYFNLIEKVQNNKYWLPVFTNVCSYNDVKKMYYDELNEVNKIAEAKIEKQILELILSK</sequence>
<gene>
    <name evidence="2" type="ORF">BHY_1289</name>
</gene>
<proteinExistence type="predicted"/>
<name>W5SBC2_9SPIR</name>
<dbReference type="HOGENOM" id="CLU_197332_0_0_12"/>
<dbReference type="Pfam" id="PF07032">
    <property type="entry name" value="DUF1322"/>
    <property type="match status" value="1"/>
</dbReference>
<keyword evidence="1" id="KW-0175">Coiled coil</keyword>
<dbReference type="InterPro" id="IPR009753">
    <property type="entry name" value="DUF1322"/>
</dbReference>